<dbReference type="Pfam" id="PF05970">
    <property type="entry name" value="PIF1"/>
    <property type="match status" value="2"/>
</dbReference>
<organism evidence="4">
    <name type="scientific">Tanacetum cinerariifolium</name>
    <name type="common">Dalmatian daisy</name>
    <name type="synonym">Chrysanthemum cinerariifolium</name>
    <dbReference type="NCBI Taxonomy" id="118510"/>
    <lineage>
        <taxon>Eukaryota</taxon>
        <taxon>Viridiplantae</taxon>
        <taxon>Streptophyta</taxon>
        <taxon>Embryophyta</taxon>
        <taxon>Tracheophyta</taxon>
        <taxon>Spermatophyta</taxon>
        <taxon>Magnoliopsida</taxon>
        <taxon>eudicotyledons</taxon>
        <taxon>Gunneridae</taxon>
        <taxon>Pentapetalae</taxon>
        <taxon>asterids</taxon>
        <taxon>campanulids</taxon>
        <taxon>Asterales</taxon>
        <taxon>Asteraceae</taxon>
        <taxon>Asteroideae</taxon>
        <taxon>Anthemideae</taxon>
        <taxon>Anthemidinae</taxon>
        <taxon>Tanacetum</taxon>
    </lineage>
</organism>
<evidence type="ECO:0000256" key="1">
    <source>
        <dbReference type="RuleBase" id="RU363044"/>
    </source>
</evidence>
<gene>
    <name evidence="4" type="ORF">Tci_035520</name>
</gene>
<proteinExistence type="inferred from homology"/>
<dbReference type="AlphaFoldDB" id="A0A6L2LSX5"/>
<feature type="compositionally biased region" description="Polar residues" evidence="2">
    <location>
        <begin position="27"/>
        <end position="36"/>
    </location>
</feature>
<keyword evidence="1" id="KW-0234">DNA repair</keyword>
<dbReference type="Gene3D" id="3.40.50.300">
    <property type="entry name" value="P-loop containing nucleotide triphosphate hydrolases"/>
    <property type="match status" value="1"/>
</dbReference>
<evidence type="ECO:0000313" key="4">
    <source>
        <dbReference type="EMBL" id="GEU63542.1"/>
    </source>
</evidence>
<comment type="cofactor">
    <cofactor evidence="1">
        <name>Mg(2+)</name>
        <dbReference type="ChEBI" id="CHEBI:18420"/>
    </cofactor>
</comment>
<dbReference type="EC" id="5.6.2.3" evidence="1"/>
<comment type="caution">
    <text evidence="4">The sequence shown here is derived from an EMBL/GenBank/DDBJ whole genome shotgun (WGS) entry which is preliminary data.</text>
</comment>
<name>A0A6L2LSX5_TANCI</name>
<dbReference type="GO" id="GO:0006310">
    <property type="term" value="P:DNA recombination"/>
    <property type="evidence" value="ECO:0007669"/>
    <property type="project" value="UniProtKB-KW"/>
</dbReference>
<feature type="region of interest" description="Disordered" evidence="2">
    <location>
        <begin position="27"/>
        <end position="53"/>
    </location>
</feature>
<reference evidence="4" key="1">
    <citation type="journal article" date="2019" name="Sci. Rep.">
        <title>Draft genome of Tanacetum cinerariifolium, the natural source of mosquito coil.</title>
        <authorList>
            <person name="Yamashiro T."/>
            <person name="Shiraishi A."/>
            <person name="Satake H."/>
            <person name="Nakayama K."/>
        </authorList>
    </citation>
    <scope>NUCLEOTIDE SEQUENCE</scope>
</reference>
<feature type="domain" description="DNA helicase Pif1-like DEAD-box helicase" evidence="3">
    <location>
        <begin position="97"/>
        <end position="169"/>
    </location>
</feature>
<dbReference type="GO" id="GO:0000723">
    <property type="term" value="P:telomere maintenance"/>
    <property type="evidence" value="ECO:0007669"/>
    <property type="project" value="InterPro"/>
</dbReference>
<dbReference type="EMBL" id="BKCJ010004865">
    <property type="protein sequence ID" value="GEU63542.1"/>
    <property type="molecule type" value="Genomic_DNA"/>
</dbReference>
<keyword evidence="1" id="KW-0378">Hydrolase</keyword>
<dbReference type="GO" id="GO:0016787">
    <property type="term" value="F:hydrolase activity"/>
    <property type="evidence" value="ECO:0007669"/>
    <property type="project" value="UniProtKB-KW"/>
</dbReference>
<evidence type="ECO:0000259" key="3">
    <source>
        <dbReference type="Pfam" id="PF05970"/>
    </source>
</evidence>
<keyword evidence="1 4" id="KW-0347">Helicase</keyword>
<keyword evidence="1" id="KW-0227">DNA damage</keyword>
<dbReference type="PANTHER" id="PTHR10492">
    <property type="match status" value="1"/>
</dbReference>
<keyword evidence="1" id="KW-0067">ATP-binding</keyword>
<dbReference type="InterPro" id="IPR027417">
    <property type="entry name" value="P-loop_NTPase"/>
</dbReference>
<sequence length="304" mass="33410">MLAGRSVHPPIVDRTCSSLFRDLNSVNKTGQSSTDNVGHKAVGIGNNMGSRRRCSSDRRTLALSRRLLDDLINKVLMEERSYNPEELAQEVTILVSKLNAEQKKIYDLTVEAAATGRQELIYSHGGTGKTFLLKTIINTLRSQGKIVLAVASSGIALLLLPCGRTAHSSPDKLIGDKTIVLGGDFKQTLSVKKGATKPDIIASIIAESHLWKHFKVCILKENMCLLQPGNSKSEQGLARSFALWILDIGDGRIREPDVKDSQSSFWVPIPERHCILDDANGLSNLISFIYDKNTLQHPSAQELQ</sequence>
<accession>A0A6L2LSX5</accession>
<feature type="domain" description="DNA helicase Pif1-like DEAD-box helicase" evidence="3">
    <location>
        <begin position="171"/>
        <end position="257"/>
    </location>
</feature>
<dbReference type="GO" id="GO:0005524">
    <property type="term" value="F:ATP binding"/>
    <property type="evidence" value="ECO:0007669"/>
    <property type="project" value="UniProtKB-KW"/>
</dbReference>
<comment type="similarity">
    <text evidence="1">Belongs to the helicase family.</text>
</comment>
<dbReference type="GO" id="GO:0006281">
    <property type="term" value="P:DNA repair"/>
    <property type="evidence" value="ECO:0007669"/>
    <property type="project" value="UniProtKB-KW"/>
</dbReference>
<keyword evidence="1" id="KW-0233">DNA recombination</keyword>
<comment type="catalytic activity">
    <reaction evidence="1">
        <text>ATP + H2O = ADP + phosphate + H(+)</text>
        <dbReference type="Rhea" id="RHEA:13065"/>
        <dbReference type="ChEBI" id="CHEBI:15377"/>
        <dbReference type="ChEBI" id="CHEBI:15378"/>
        <dbReference type="ChEBI" id="CHEBI:30616"/>
        <dbReference type="ChEBI" id="CHEBI:43474"/>
        <dbReference type="ChEBI" id="CHEBI:456216"/>
        <dbReference type="EC" id="5.6.2.3"/>
    </reaction>
</comment>
<dbReference type="SUPFAM" id="SSF52540">
    <property type="entry name" value="P-loop containing nucleoside triphosphate hydrolases"/>
    <property type="match status" value="1"/>
</dbReference>
<protein>
    <recommendedName>
        <fullName evidence="1">ATP-dependent DNA helicase</fullName>
        <ecNumber evidence="1">5.6.2.3</ecNumber>
    </recommendedName>
</protein>
<dbReference type="InterPro" id="IPR010285">
    <property type="entry name" value="DNA_helicase_pif1-like_DEAD"/>
</dbReference>
<dbReference type="GO" id="GO:0043139">
    <property type="term" value="F:5'-3' DNA helicase activity"/>
    <property type="evidence" value="ECO:0007669"/>
    <property type="project" value="UniProtKB-EC"/>
</dbReference>
<dbReference type="PANTHER" id="PTHR10492:SF96">
    <property type="entry name" value="ATP-DEPENDENT DNA HELICASE"/>
    <property type="match status" value="1"/>
</dbReference>
<keyword evidence="1" id="KW-0547">Nucleotide-binding</keyword>
<evidence type="ECO:0000256" key="2">
    <source>
        <dbReference type="SAM" id="MobiDB-lite"/>
    </source>
</evidence>